<organism evidence="5 6">
    <name type="scientific">Paludibaculum fermentans</name>
    <dbReference type="NCBI Taxonomy" id="1473598"/>
    <lineage>
        <taxon>Bacteria</taxon>
        <taxon>Pseudomonadati</taxon>
        <taxon>Acidobacteriota</taxon>
        <taxon>Terriglobia</taxon>
        <taxon>Bryobacterales</taxon>
        <taxon>Bryobacteraceae</taxon>
        <taxon>Paludibaculum</taxon>
    </lineage>
</organism>
<dbReference type="InterPro" id="IPR039425">
    <property type="entry name" value="RNA_pol_sigma-70-like"/>
</dbReference>
<evidence type="ECO:0000259" key="4">
    <source>
        <dbReference type="Pfam" id="PF07638"/>
    </source>
</evidence>
<evidence type="ECO:0000313" key="5">
    <source>
        <dbReference type="EMBL" id="QOY90676.1"/>
    </source>
</evidence>
<dbReference type="Gene3D" id="1.10.10.10">
    <property type="entry name" value="Winged helix-like DNA-binding domain superfamily/Winged helix DNA-binding domain"/>
    <property type="match status" value="1"/>
</dbReference>
<keyword evidence="3" id="KW-0804">Transcription</keyword>
<keyword evidence="1" id="KW-0805">Transcription regulation</keyword>
<reference evidence="5 6" key="1">
    <citation type="submission" date="2020-10" db="EMBL/GenBank/DDBJ databases">
        <title>Complete genome sequence of Paludibaculum fermentans P105T, a facultatively anaerobic acidobacterium capable of dissimilatory Fe(III) reduction.</title>
        <authorList>
            <person name="Dedysh S.N."/>
            <person name="Beletsky A.V."/>
            <person name="Kulichevskaya I.S."/>
            <person name="Mardanov A.V."/>
            <person name="Ravin N.V."/>
        </authorList>
    </citation>
    <scope>NUCLEOTIDE SEQUENCE [LARGE SCALE GENOMIC DNA]</scope>
    <source>
        <strain evidence="5 6">P105</strain>
    </source>
</reference>
<dbReference type="InterPro" id="IPR053812">
    <property type="entry name" value="HTH_Sigma70_ECF-like"/>
</dbReference>
<dbReference type="InterPro" id="IPR011517">
    <property type="entry name" value="RNA_pol_sigma70_ECF-like"/>
</dbReference>
<dbReference type="AlphaFoldDB" id="A0A7S7NVQ7"/>
<dbReference type="InterPro" id="IPR036388">
    <property type="entry name" value="WH-like_DNA-bd_sf"/>
</dbReference>
<evidence type="ECO:0000313" key="6">
    <source>
        <dbReference type="Proteomes" id="UP000593892"/>
    </source>
</evidence>
<accession>A0A7S7NVQ7</accession>
<sequence length="172" mass="18948">MSSDNALSEFVDLLYGELHRIASAKLRGERAGHTLQPTALINEVYVKLVAGQERHFEDRAHFLAVASRVMRQVLVDYARARAAHKRASDAVPLTTGLAVASNGGVEPVDLLHLNRALEQLAQEDASLAQLIEMRYFGGMTAEETAQATGQSVHVVRHDLRLAQAWLRRSLAQ</sequence>
<dbReference type="NCBIfam" id="TIGR02999">
    <property type="entry name" value="Sig-70_X6"/>
    <property type="match status" value="1"/>
</dbReference>
<proteinExistence type="predicted"/>
<dbReference type="InterPro" id="IPR013324">
    <property type="entry name" value="RNA_pol_sigma_r3/r4-like"/>
</dbReference>
<dbReference type="RefSeq" id="WP_194452334.1">
    <property type="nucleotide sequence ID" value="NZ_CP063849.1"/>
</dbReference>
<keyword evidence="2" id="KW-0731">Sigma factor</keyword>
<dbReference type="SUPFAM" id="SSF88659">
    <property type="entry name" value="Sigma3 and sigma4 domains of RNA polymerase sigma factors"/>
    <property type="match status" value="1"/>
</dbReference>
<evidence type="ECO:0000256" key="3">
    <source>
        <dbReference type="ARBA" id="ARBA00023163"/>
    </source>
</evidence>
<keyword evidence="6" id="KW-1185">Reference proteome</keyword>
<dbReference type="Proteomes" id="UP000593892">
    <property type="component" value="Chromosome"/>
</dbReference>
<dbReference type="KEGG" id="pfer:IRI77_12240"/>
<gene>
    <name evidence="5" type="ORF">IRI77_12240</name>
</gene>
<dbReference type="GO" id="GO:0016987">
    <property type="term" value="F:sigma factor activity"/>
    <property type="evidence" value="ECO:0007669"/>
    <property type="project" value="UniProtKB-KW"/>
</dbReference>
<dbReference type="PANTHER" id="PTHR43133:SF39">
    <property type="entry name" value="SIMILAR TO RNA POLYMERASE SIGMA-E FACTOR"/>
    <property type="match status" value="1"/>
</dbReference>
<evidence type="ECO:0000256" key="2">
    <source>
        <dbReference type="ARBA" id="ARBA00023082"/>
    </source>
</evidence>
<protein>
    <submittedName>
        <fullName evidence="5">RNA polymerase subunit sigma-70</fullName>
    </submittedName>
</protein>
<dbReference type="Pfam" id="PF07638">
    <property type="entry name" value="Sigma70_ECF"/>
    <property type="match status" value="1"/>
</dbReference>
<evidence type="ECO:0000256" key="1">
    <source>
        <dbReference type="ARBA" id="ARBA00023015"/>
    </source>
</evidence>
<dbReference type="EMBL" id="CP063849">
    <property type="protein sequence ID" value="QOY90676.1"/>
    <property type="molecule type" value="Genomic_DNA"/>
</dbReference>
<name>A0A7S7NVQ7_PALFE</name>
<feature type="domain" description="RNA polymerase sigma-70 ECF-like HTH" evidence="4">
    <location>
        <begin position="5"/>
        <end position="170"/>
    </location>
</feature>
<dbReference type="PANTHER" id="PTHR43133">
    <property type="entry name" value="RNA POLYMERASE ECF-TYPE SIGMA FACTO"/>
    <property type="match status" value="1"/>
</dbReference>